<dbReference type="Proteomes" id="UP000827092">
    <property type="component" value="Unassembled WGS sequence"/>
</dbReference>
<dbReference type="GO" id="GO:0004540">
    <property type="term" value="F:RNA nuclease activity"/>
    <property type="evidence" value="ECO:0007669"/>
    <property type="project" value="InterPro"/>
</dbReference>
<evidence type="ECO:0000256" key="1">
    <source>
        <dbReference type="ARBA" id="ARBA00022741"/>
    </source>
</evidence>
<evidence type="ECO:0000313" key="5">
    <source>
        <dbReference type="Proteomes" id="UP000827092"/>
    </source>
</evidence>
<name>A0AAV6TVK4_9ARAC</name>
<dbReference type="Pfam" id="PF06479">
    <property type="entry name" value="Ribonuc_2-5A"/>
    <property type="match status" value="1"/>
</dbReference>
<dbReference type="PROSITE" id="PS51392">
    <property type="entry name" value="KEN"/>
    <property type="match status" value="1"/>
</dbReference>
<evidence type="ECO:0000259" key="3">
    <source>
        <dbReference type="PROSITE" id="PS51392"/>
    </source>
</evidence>
<dbReference type="InterPro" id="IPR038357">
    <property type="entry name" value="KEN_sf"/>
</dbReference>
<gene>
    <name evidence="4" type="ORF">JTE90_009143</name>
</gene>
<keyword evidence="2" id="KW-0067">ATP-binding</keyword>
<keyword evidence="5" id="KW-1185">Reference proteome</keyword>
<dbReference type="EMBL" id="JAFNEN010000994">
    <property type="protein sequence ID" value="KAG8175509.1"/>
    <property type="molecule type" value="Genomic_DNA"/>
</dbReference>
<proteinExistence type="predicted"/>
<dbReference type="AlphaFoldDB" id="A0AAV6TVK4"/>
<reference evidence="4 5" key="1">
    <citation type="journal article" date="2022" name="Nat. Ecol. Evol.">
        <title>A masculinizing supergene underlies an exaggerated male reproductive morph in a spider.</title>
        <authorList>
            <person name="Hendrickx F."/>
            <person name="De Corte Z."/>
            <person name="Sonet G."/>
            <person name="Van Belleghem S.M."/>
            <person name="Kostlbacher S."/>
            <person name="Vangestel C."/>
        </authorList>
    </citation>
    <scope>NUCLEOTIDE SEQUENCE [LARGE SCALE GENOMIC DNA]</scope>
    <source>
        <strain evidence="4">W744_W776</strain>
    </source>
</reference>
<sequence length="134" mass="16139">MRYPYFWDKEKRFTFLLQVGRKITFYTSKPNREVEDFHQRCIEAKNWTSSIHRDLMKFLCMCTNKSFGNDFSDLLDFAVSLQIFFQAMPPYLKNIIKHPTHFILLKFPSLFMSVFDVVRRSPLLVTQMGLQNYF</sequence>
<dbReference type="Gene3D" id="1.20.1440.180">
    <property type="entry name" value="KEN domain"/>
    <property type="match status" value="1"/>
</dbReference>
<protein>
    <recommendedName>
        <fullName evidence="3">KEN domain-containing protein</fullName>
    </recommendedName>
</protein>
<dbReference type="GO" id="GO:0006397">
    <property type="term" value="P:mRNA processing"/>
    <property type="evidence" value="ECO:0007669"/>
    <property type="project" value="InterPro"/>
</dbReference>
<dbReference type="GO" id="GO:0005524">
    <property type="term" value="F:ATP binding"/>
    <property type="evidence" value="ECO:0007669"/>
    <property type="project" value="UniProtKB-KW"/>
</dbReference>
<evidence type="ECO:0000313" key="4">
    <source>
        <dbReference type="EMBL" id="KAG8175509.1"/>
    </source>
</evidence>
<evidence type="ECO:0000256" key="2">
    <source>
        <dbReference type="ARBA" id="ARBA00022840"/>
    </source>
</evidence>
<accession>A0AAV6TVK4</accession>
<comment type="caution">
    <text evidence="4">The sequence shown here is derived from an EMBL/GenBank/DDBJ whole genome shotgun (WGS) entry which is preliminary data.</text>
</comment>
<feature type="domain" description="KEN" evidence="3">
    <location>
        <begin position="9"/>
        <end position="134"/>
    </location>
</feature>
<organism evidence="4 5">
    <name type="scientific">Oedothorax gibbosus</name>
    <dbReference type="NCBI Taxonomy" id="931172"/>
    <lineage>
        <taxon>Eukaryota</taxon>
        <taxon>Metazoa</taxon>
        <taxon>Ecdysozoa</taxon>
        <taxon>Arthropoda</taxon>
        <taxon>Chelicerata</taxon>
        <taxon>Arachnida</taxon>
        <taxon>Araneae</taxon>
        <taxon>Araneomorphae</taxon>
        <taxon>Entelegynae</taxon>
        <taxon>Araneoidea</taxon>
        <taxon>Linyphiidae</taxon>
        <taxon>Erigoninae</taxon>
        <taxon>Oedothorax</taxon>
    </lineage>
</organism>
<dbReference type="InterPro" id="IPR010513">
    <property type="entry name" value="KEN_dom"/>
</dbReference>
<keyword evidence="1" id="KW-0547">Nucleotide-binding</keyword>